<organism evidence="3 4">
    <name type="scientific">Candidatus Yanofskybacteria bacterium RIFCSPHIGHO2_02_FULL_46_19</name>
    <dbReference type="NCBI Taxonomy" id="1802684"/>
    <lineage>
        <taxon>Bacteria</taxon>
        <taxon>Candidatus Yanofskyibacteriota</taxon>
    </lineage>
</organism>
<sequence>MMDIFISFKTAFSLLVDYWWLYLPILLFALLITGYQDYTREKYIASLGWVLLEITLPPDVVKSPKIAENIYSGLHGTYSKPLSWKKKFFEGKVPEWFSLEIVGNGGDIKFYIRCTETVRNLVEAQIFSQYPEAEIKIAEDYVSLVPDEPNEEYDLFGTELMFTKDDAFPIKTYPFFEEESGKDEFVRTDPLAPYLEVLSSLNAGEHIWLQLIIRPTGGEWVAKAKAVVDKMTGKKPEVKEPFVGSVINAIDALISGGPSEAVKKEDKEFSLQKLTPRQKFTLEQVEMKISKLGFKGGHRLIYIAKREAMNKARVPTVIGMFKQLYANDLNTFKPNGYTVTVADGYLAWLFPSNRGFGADQQEYKRKVNIIDAYKTREFVHHNNILNTEELATLWHLPGIGVKAPLLPRVEAVKGQPPAGLPTK</sequence>
<dbReference type="EMBL" id="MGJY01000004">
    <property type="protein sequence ID" value="OGN16729.1"/>
    <property type="molecule type" value="Genomic_DNA"/>
</dbReference>
<feature type="domain" description="DUF8128" evidence="2">
    <location>
        <begin position="63"/>
        <end position="398"/>
    </location>
</feature>
<keyword evidence="1" id="KW-1133">Transmembrane helix</keyword>
<comment type="caution">
    <text evidence="3">The sequence shown here is derived from an EMBL/GenBank/DDBJ whole genome shotgun (WGS) entry which is preliminary data.</text>
</comment>
<proteinExistence type="predicted"/>
<evidence type="ECO:0000313" key="4">
    <source>
        <dbReference type="Proteomes" id="UP000177796"/>
    </source>
</evidence>
<reference evidence="3 4" key="1">
    <citation type="journal article" date="2016" name="Nat. Commun.">
        <title>Thousands of microbial genomes shed light on interconnected biogeochemical processes in an aquifer system.</title>
        <authorList>
            <person name="Anantharaman K."/>
            <person name="Brown C.T."/>
            <person name="Hug L.A."/>
            <person name="Sharon I."/>
            <person name="Castelle C.J."/>
            <person name="Probst A.J."/>
            <person name="Thomas B.C."/>
            <person name="Singh A."/>
            <person name="Wilkins M.J."/>
            <person name="Karaoz U."/>
            <person name="Brodie E.L."/>
            <person name="Williams K.H."/>
            <person name="Hubbard S.S."/>
            <person name="Banfield J.F."/>
        </authorList>
    </citation>
    <scope>NUCLEOTIDE SEQUENCE [LARGE SCALE GENOMIC DNA]</scope>
</reference>
<keyword evidence="1" id="KW-0472">Membrane</keyword>
<dbReference type="Pfam" id="PF26449">
    <property type="entry name" value="DUF8128"/>
    <property type="match status" value="1"/>
</dbReference>
<evidence type="ECO:0000313" key="3">
    <source>
        <dbReference type="EMBL" id="OGN16729.1"/>
    </source>
</evidence>
<dbReference type="InterPro" id="IPR058441">
    <property type="entry name" value="DUF8128"/>
</dbReference>
<feature type="transmembrane region" description="Helical" evidence="1">
    <location>
        <begin position="18"/>
        <end position="35"/>
    </location>
</feature>
<gene>
    <name evidence="3" type="ORF">A3C81_02310</name>
</gene>
<keyword evidence="1" id="KW-0812">Transmembrane</keyword>
<accession>A0A1F8FWL5</accession>
<name>A0A1F8FWL5_9BACT</name>
<evidence type="ECO:0000256" key="1">
    <source>
        <dbReference type="SAM" id="Phobius"/>
    </source>
</evidence>
<dbReference type="AlphaFoldDB" id="A0A1F8FWL5"/>
<dbReference type="Proteomes" id="UP000177796">
    <property type="component" value="Unassembled WGS sequence"/>
</dbReference>
<evidence type="ECO:0000259" key="2">
    <source>
        <dbReference type="Pfam" id="PF26449"/>
    </source>
</evidence>
<protein>
    <recommendedName>
        <fullName evidence="2">DUF8128 domain-containing protein</fullName>
    </recommendedName>
</protein>